<dbReference type="AlphaFoldDB" id="A0A1X7NM39"/>
<dbReference type="Proteomes" id="UP000193711">
    <property type="component" value="Unassembled WGS sequence"/>
</dbReference>
<organism evidence="1 2">
    <name type="scientific">Rathayibacter oskolensis</name>
    <dbReference type="NCBI Taxonomy" id="1891671"/>
    <lineage>
        <taxon>Bacteria</taxon>
        <taxon>Bacillati</taxon>
        <taxon>Actinomycetota</taxon>
        <taxon>Actinomycetes</taxon>
        <taxon>Micrococcales</taxon>
        <taxon>Microbacteriaceae</taxon>
        <taxon>Rathayibacter</taxon>
    </lineage>
</organism>
<protein>
    <submittedName>
        <fullName evidence="1">Uncharacterized protein</fullName>
    </submittedName>
</protein>
<dbReference type="RefSeq" id="WP_085475888.1">
    <property type="nucleotide sequence ID" value="NZ_FXBM01000001.1"/>
</dbReference>
<dbReference type="STRING" id="1891671.SAMN06295885_1520"/>
<gene>
    <name evidence="1" type="ORF">SAMN06295885_1520</name>
</gene>
<evidence type="ECO:0000313" key="1">
    <source>
        <dbReference type="EMBL" id="SMH38571.1"/>
    </source>
</evidence>
<name>A0A1X7NM39_9MICO</name>
<dbReference type="OrthoDB" id="5124152at2"/>
<reference evidence="2" key="1">
    <citation type="submission" date="2017-04" db="EMBL/GenBank/DDBJ databases">
        <authorList>
            <person name="Varghese N."/>
            <person name="Submissions S."/>
        </authorList>
    </citation>
    <scope>NUCLEOTIDE SEQUENCE [LARGE SCALE GENOMIC DNA]</scope>
    <source>
        <strain evidence="2">VKM Ac-2121</strain>
    </source>
</reference>
<evidence type="ECO:0000313" key="2">
    <source>
        <dbReference type="Proteomes" id="UP000193711"/>
    </source>
</evidence>
<sequence length="90" mass="10157">MMSIHAPATRHPFDDRITVETFESDRLARRLALLEESIAEGERALRGFVDPRSGEIVPPARGGHREQVLSNLVVERVLAEQIRSSIRSPR</sequence>
<keyword evidence="2" id="KW-1185">Reference proteome</keyword>
<proteinExistence type="predicted"/>
<dbReference type="EMBL" id="FXBM01000001">
    <property type="protein sequence ID" value="SMH38571.1"/>
    <property type="molecule type" value="Genomic_DNA"/>
</dbReference>
<accession>A0A1X7NM39</accession>